<dbReference type="GeneID" id="14869911"/>
<dbReference type="PANTHER" id="PTHR11932">
    <property type="entry name" value="CULLIN"/>
    <property type="match status" value="1"/>
</dbReference>
<dbReference type="FunFam" id="1.20.1310.10:FF:000014">
    <property type="entry name" value="Cullin 5"/>
    <property type="match status" value="1"/>
</dbReference>
<dbReference type="Gene3D" id="1.10.10.10">
    <property type="entry name" value="Winged helix-like DNA-binding domain superfamily/Winged helix DNA-binding domain"/>
    <property type="match status" value="1"/>
</dbReference>
<keyword evidence="5" id="KW-0832">Ubl conjugation</keyword>
<dbReference type="KEGG" id="dfa:DFA_07621"/>
<dbReference type="InterPro" id="IPR036390">
    <property type="entry name" value="WH_DNA-bd_sf"/>
</dbReference>
<dbReference type="UniPathway" id="UPA00143"/>
<dbReference type="SMART" id="SM00884">
    <property type="entry name" value="Cullin_Nedd8"/>
    <property type="match status" value="1"/>
</dbReference>
<dbReference type="Gene3D" id="3.30.230.130">
    <property type="entry name" value="Cullin, Chain C, Domain 2"/>
    <property type="match status" value="1"/>
</dbReference>
<keyword evidence="12" id="KW-1185">Reference proteome</keyword>
<organism evidence="11 12">
    <name type="scientific">Cavenderia fasciculata</name>
    <name type="common">Slime mold</name>
    <name type="synonym">Dictyostelium fasciculatum</name>
    <dbReference type="NCBI Taxonomy" id="261658"/>
    <lineage>
        <taxon>Eukaryota</taxon>
        <taxon>Amoebozoa</taxon>
        <taxon>Evosea</taxon>
        <taxon>Eumycetozoa</taxon>
        <taxon>Dictyostelia</taxon>
        <taxon>Acytosteliales</taxon>
        <taxon>Cavenderiaceae</taxon>
        <taxon>Cavenderia</taxon>
    </lineage>
</organism>
<dbReference type="InterPro" id="IPR016158">
    <property type="entry name" value="Cullin_homology"/>
</dbReference>
<dbReference type="Gene3D" id="1.20.1310.10">
    <property type="entry name" value="Cullin Repeats"/>
    <property type="match status" value="4"/>
</dbReference>
<evidence type="ECO:0000256" key="5">
    <source>
        <dbReference type="ARBA" id="ARBA00022843"/>
    </source>
</evidence>
<evidence type="ECO:0000313" key="12">
    <source>
        <dbReference type="Proteomes" id="UP000007797"/>
    </source>
</evidence>
<dbReference type="SUPFAM" id="SSF74788">
    <property type="entry name" value="Cullin repeat-like"/>
    <property type="match status" value="1"/>
</dbReference>
<dbReference type="OMA" id="ESRICYS"/>
<evidence type="ECO:0000256" key="9">
    <source>
        <dbReference type="RuleBase" id="RU003829"/>
    </source>
</evidence>
<dbReference type="Pfam" id="PF10557">
    <property type="entry name" value="Cullin_Nedd8"/>
    <property type="match status" value="1"/>
</dbReference>
<reference evidence="12" key="1">
    <citation type="journal article" date="2011" name="Genome Res.">
        <title>Phylogeny-wide analysis of social amoeba genomes highlights ancient origins for complex intercellular communication.</title>
        <authorList>
            <person name="Heidel A.J."/>
            <person name="Lawal H.M."/>
            <person name="Felder M."/>
            <person name="Schilde C."/>
            <person name="Helps N.R."/>
            <person name="Tunggal B."/>
            <person name="Rivero F."/>
            <person name="John U."/>
            <person name="Schleicher M."/>
            <person name="Eichinger L."/>
            <person name="Platzer M."/>
            <person name="Noegel A.A."/>
            <person name="Schaap P."/>
            <person name="Gloeckner G."/>
        </authorList>
    </citation>
    <scope>NUCLEOTIDE SEQUENCE [LARGE SCALE GENOMIC DNA]</scope>
    <source>
        <strain evidence="12">SH3</strain>
    </source>
</reference>
<dbReference type="FunFam" id="1.20.1310.10:FF:000002">
    <property type="entry name" value="cullin-3 isoform X1"/>
    <property type="match status" value="1"/>
</dbReference>
<protein>
    <recommendedName>
        <fullName evidence="6">Cullin-5</fullName>
    </recommendedName>
</protein>
<gene>
    <name evidence="11" type="primary">culE</name>
    <name evidence="11" type="ORF">DFA_07621</name>
</gene>
<comment type="pathway">
    <text evidence="1">Protein modification; protein ubiquitination.</text>
</comment>
<dbReference type="GO" id="GO:0016567">
    <property type="term" value="P:protein ubiquitination"/>
    <property type="evidence" value="ECO:0007669"/>
    <property type="project" value="UniProtKB-UniPathway"/>
</dbReference>
<evidence type="ECO:0000259" key="10">
    <source>
        <dbReference type="PROSITE" id="PS50069"/>
    </source>
</evidence>
<accession>F4Q2G4</accession>
<keyword evidence="4" id="KW-0833">Ubl conjugation pathway</keyword>
<dbReference type="STRING" id="1054147.F4Q2G4"/>
<dbReference type="InterPro" id="IPR001373">
    <property type="entry name" value="Cullin_N"/>
</dbReference>
<dbReference type="PROSITE" id="PS50069">
    <property type="entry name" value="CULLIN_2"/>
    <property type="match status" value="1"/>
</dbReference>
<dbReference type="EMBL" id="GL883021">
    <property type="protein sequence ID" value="EGG16643.1"/>
    <property type="molecule type" value="Genomic_DNA"/>
</dbReference>
<dbReference type="InterPro" id="IPR036388">
    <property type="entry name" value="WH-like_DNA-bd_sf"/>
</dbReference>
<dbReference type="InterPro" id="IPR045093">
    <property type="entry name" value="Cullin"/>
</dbReference>
<name>F4Q2G4_CACFS</name>
<dbReference type="InterPro" id="IPR059120">
    <property type="entry name" value="Cullin-like_AB"/>
</dbReference>
<comment type="similarity">
    <text evidence="2 8 9">Belongs to the cullin family.</text>
</comment>
<keyword evidence="3" id="KW-1017">Isopeptide bond</keyword>
<evidence type="ECO:0000256" key="3">
    <source>
        <dbReference type="ARBA" id="ARBA00022499"/>
    </source>
</evidence>
<proteinExistence type="inferred from homology"/>
<evidence type="ECO:0000256" key="1">
    <source>
        <dbReference type="ARBA" id="ARBA00004906"/>
    </source>
</evidence>
<dbReference type="SUPFAM" id="SSF46785">
    <property type="entry name" value="Winged helix' DNA-binding domain"/>
    <property type="match status" value="1"/>
</dbReference>
<dbReference type="Pfam" id="PF00888">
    <property type="entry name" value="Cullin"/>
    <property type="match status" value="1"/>
</dbReference>
<feature type="domain" description="Cullin family profile" evidence="10">
    <location>
        <begin position="386"/>
        <end position="619"/>
    </location>
</feature>
<dbReference type="Proteomes" id="UP000007797">
    <property type="component" value="Unassembled WGS sequence"/>
</dbReference>
<dbReference type="SMART" id="SM00182">
    <property type="entry name" value="CULLIN"/>
    <property type="match status" value="1"/>
</dbReference>
<dbReference type="RefSeq" id="XP_004355117.1">
    <property type="nucleotide sequence ID" value="XM_004355065.1"/>
</dbReference>
<dbReference type="Pfam" id="PF26557">
    <property type="entry name" value="Cullin_AB"/>
    <property type="match status" value="1"/>
</dbReference>
<evidence type="ECO:0000256" key="4">
    <source>
        <dbReference type="ARBA" id="ARBA00022786"/>
    </source>
</evidence>
<dbReference type="InterPro" id="IPR019559">
    <property type="entry name" value="Cullin_neddylation_domain"/>
</dbReference>
<dbReference type="FunFam" id="1.10.10.10:FF:000014">
    <property type="entry name" value="Cullin 1"/>
    <property type="match status" value="1"/>
</dbReference>
<dbReference type="InterPro" id="IPR036317">
    <property type="entry name" value="Cullin_homology_sf"/>
</dbReference>
<dbReference type="GO" id="GO:0006511">
    <property type="term" value="P:ubiquitin-dependent protein catabolic process"/>
    <property type="evidence" value="ECO:0007669"/>
    <property type="project" value="InterPro"/>
</dbReference>
<dbReference type="InterPro" id="IPR016159">
    <property type="entry name" value="Cullin_repeat-like_dom_sf"/>
</dbReference>
<dbReference type="GO" id="GO:0031625">
    <property type="term" value="F:ubiquitin protein ligase binding"/>
    <property type="evidence" value="ECO:0007669"/>
    <property type="project" value="InterPro"/>
</dbReference>
<dbReference type="GO" id="GO:0043223">
    <property type="term" value="C:cytoplasmic SCF ubiquitin ligase complex"/>
    <property type="evidence" value="ECO:0007669"/>
    <property type="project" value="EnsemblProtists"/>
</dbReference>
<evidence type="ECO:0000256" key="6">
    <source>
        <dbReference type="ARBA" id="ARBA00040451"/>
    </source>
</evidence>
<sequence length="754" mass="87769">MANQPLTLDELWKECEKPFQDLFIHLKEGLTKEKYIKLYTNVYNYCSTQNEGVLKDFYPRISNLIKQKAKEIMEKADGLPNDDLLLFFRNKWNDWKFSSRVLKNLLEPVNKIYTSDGGKTQQQQSSSDQTNTSKILIDSLNAWRDAAFKPLNSRLLTALETIILKDRNGDSTNLQVLSDTLECYVQLGQDKNKLQVYIDHFETTFLKSTEDFYRIESAEFVAKNGIPQYMKHISVRIEQETTRVQKFMPITTLDKLNIRLNETLIVNFKDQFAEKFLDLLSENKNDELTMMYNLLFRVNHLESLRKNLQDFIKKEGIKEIENDLKESQEKPQVLIGHLLETYNRFNRLIRESFSNDTTFLAAMDRSFAHVINENPASYDQKKKESTIPVVLAKFCDQILRKGPYHISDEGELEKKLAEAVCLFKYLPDKDIFMLNYQKMLSKRLVEDLSASEDAEASMINKLKTHQGFDYCTKLTRMINDMRLCKDINANFQTYLNENSLTLPYTFNFYVLTNGSWSLTNKTSSNPFKPPSEMLSSITYFEKYYKSSFKGRVLTFLYDFSRADVDSRQVRGKIYKLATTAYQMAILLLLNTQDKVTRFQILDSIGLDENSIRLPLLALMKTGIIESDKPDYKEWNNDTSFSINAKFASKKMKVNCNVAVQIGETKTSEGAQTVSNSEIEKERYFKLQAAIVRIMKSKKVLSHNDLVVETTNQVSKWFAPKIATIKKAIEYLIEQEYIRRTADDNPNQRKYEYMA</sequence>
<evidence type="ECO:0000256" key="8">
    <source>
        <dbReference type="PROSITE-ProRule" id="PRU00330"/>
    </source>
</evidence>
<evidence type="ECO:0000256" key="2">
    <source>
        <dbReference type="ARBA" id="ARBA00006019"/>
    </source>
</evidence>
<evidence type="ECO:0000313" key="11">
    <source>
        <dbReference type="EMBL" id="EGG16643.1"/>
    </source>
</evidence>
<evidence type="ECO:0000256" key="7">
    <source>
        <dbReference type="ARBA" id="ARBA00056946"/>
    </source>
</evidence>
<dbReference type="AlphaFoldDB" id="F4Q2G4"/>
<dbReference type="SUPFAM" id="SSF75632">
    <property type="entry name" value="Cullin homology domain"/>
    <property type="match status" value="1"/>
</dbReference>
<dbReference type="OrthoDB" id="27073at2759"/>
<comment type="function">
    <text evidence="7">Probable core component of cullin-based SCF-like E3 ubiquitin-protein ligase complexes which mediate the ubiquitination and subsequent proteasomal degradation of target proteins. The E3 ubiquitin-protein ligase activity of the complex is dependent on the neddylation of the cullin subunit.</text>
</comment>